<feature type="compositionally biased region" description="Basic residues" evidence="1">
    <location>
        <begin position="1071"/>
        <end position="1080"/>
    </location>
</feature>
<dbReference type="RefSeq" id="XP_012335724.1">
    <property type="nucleotide sequence ID" value="XM_012480301.1"/>
</dbReference>
<name>A0A0D9QL34_PLAFR</name>
<reference evidence="2 3" key="1">
    <citation type="submission" date="2014-03" db="EMBL/GenBank/DDBJ databases">
        <title>The Genome Sequence of Plasmodium fragile nilgiri.</title>
        <authorList>
            <consortium name="The Broad Institute Genomics Platform"/>
            <consortium name="The Broad Institute Genome Sequencing Center for Infectious Disease"/>
            <person name="Neafsey D."/>
            <person name="Duraisingh M."/>
            <person name="Young S.K."/>
            <person name="Zeng Q."/>
            <person name="Gargeya S."/>
            <person name="Abouelleil A."/>
            <person name="Alvarado L."/>
            <person name="Chapman S.B."/>
            <person name="Gainer-Dewar J."/>
            <person name="Goldberg J."/>
            <person name="Griggs A."/>
            <person name="Gujja S."/>
            <person name="Hansen M."/>
            <person name="Howarth C."/>
            <person name="Imamovic A."/>
            <person name="Larimer J."/>
            <person name="Pearson M."/>
            <person name="Poon T.W."/>
            <person name="Priest M."/>
            <person name="Roberts A."/>
            <person name="Saif S."/>
            <person name="Shea T."/>
            <person name="Sykes S."/>
            <person name="Wortman J."/>
            <person name="Nusbaum C."/>
            <person name="Birren B."/>
        </authorList>
    </citation>
    <scope>NUCLEOTIDE SEQUENCE [LARGE SCALE GENOMIC DNA]</scope>
    <source>
        <strain evidence="3">nilgiri</strain>
    </source>
</reference>
<evidence type="ECO:0000313" key="2">
    <source>
        <dbReference type="EMBL" id="KJP87648.1"/>
    </source>
</evidence>
<dbReference type="OrthoDB" id="376826at2759"/>
<feature type="compositionally biased region" description="Basic and acidic residues" evidence="1">
    <location>
        <begin position="1051"/>
        <end position="1070"/>
    </location>
</feature>
<dbReference type="GeneID" id="24267990"/>
<evidence type="ECO:0000256" key="1">
    <source>
        <dbReference type="SAM" id="MobiDB-lite"/>
    </source>
</evidence>
<accession>A0A0D9QL34</accession>
<dbReference type="VEuPathDB" id="PlasmoDB:AK88_02676"/>
<organism evidence="2 3">
    <name type="scientific">Plasmodium fragile</name>
    <dbReference type="NCBI Taxonomy" id="5857"/>
    <lineage>
        <taxon>Eukaryota</taxon>
        <taxon>Sar</taxon>
        <taxon>Alveolata</taxon>
        <taxon>Apicomplexa</taxon>
        <taxon>Aconoidasida</taxon>
        <taxon>Haemosporida</taxon>
        <taxon>Plasmodiidae</taxon>
        <taxon>Plasmodium</taxon>
        <taxon>Plasmodium (Plasmodium)</taxon>
    </lineage>
</organism>
<feature type="region of interest" description="Disordered" evidence="1">
    <location>
        <begin position="65"/>
        <end position="158"/>
    </location>
</feature>
<sequence>MNNMWIEKDMGGRCARGGALSQQVNDGIETLKRNNNFLFSGIGGNLPSEATKRRCDERLRRPNCSTVLPASTSTSRCRTTTKGDEKSSEKSKGREAPRYRKGEQGEEMLREDNWRDKTNSSTCRNDDGGKGTNKNWRKLGSDQVTSSRKRHNQQMDDKCLTSGSKWKRRNVNDCDGTQYKSTQYLNNSAVYNDSVVNNETVVCPEWPEMSNSRGDSAMVPTTERKGQPGCKLSKADEHQMSEADQHEMDNADEGMGDPPLMAPLSRKQKDHLTNIQSIIQKDIPALIKNTVNNHLAKNINYQVQEAIKKKLPTCLDHNGVDMLEKKIQSFSTRDVQAQLSDLVNSEMRKNESHMYATLGKRIQQNVNAEMERNTNMINKQIEKNVADQIEKNVADQIEKNVTDQIEKNVTDQIETNLEKVYNEVDLKVGKKVSNELAKNMNSVQNNLLQNVNNELKRKVKLIGANVDSQIKVLISHELNRNLNFLHNRINDNMSRELKKCLSILNRNFDENLHEQMDRCVQIFLTKVCECLSDEIKNKVNMLEKNIIMNWDDHVVEKVTSRTEVAINRVQETMIIMDNNTTNRAEGISSEVRSGFDQLGVFVKEGICGDLQRGLQGLGKENEVASAKMAQVICAKVEAATGSEMARHMGALLGGLRDEVIDKLGSVRTSLKGSLEGTLKRSVDTTLKRSLEETLIRSVDTTLRGIMETILREQLSKTKQTLHTGACEGEEEEAKRTDAKLETVLKSSNENFNALIKVQKSLATNLSKEMKVVKDMNNKMMDVKTFLKTWLTSVQKKLSDAMEKNTSVVINTSESVLRRLDSSCSGSDEILNALCEKVIEQVADANEKYAHRIAEEVGTMAKFHQSFMKDQRMATEERLEKLTQDLFHLNETAAQKTHERLKINNEDVLSTFIETVQTEKVHMIMHTEEIVTCLKKSIEEHSTNVQDHVRGLLNEKDEHMMEGLKRVSSEFDIKLGEQAKQFLSHLDRKINDAVGGRRVQCEGGTDMYKHPHQVQRSTLGTNQVKPIRVEKRKRYLIGSDVVANPLGSPDGGDNRETKRGTKRDTHGEMHQPNRHIGKSVNKRNLNQPQNNREATSKRKPIYFVNYFRSKNNDLVEVVQHLHEQKRKKKKIITLCGP</sequence>
<feature type="region of interest" description="Disordered" evidence="1">
    <location>
        <begin position="1039"/>
        <end position="1096"/>
    </location>
</feature>
<gene>
    <name evidence="2" type="ORF">AK88_02676</name>
</gene>
<dbReference type="EMBL" id="KQ001671">
    <property type="protein sequence ID" value="KJP87648.1"/>
    <property type="molecule type" value="Genomic_DNA"/>
</dbReference>
<feature type="compositionally biased region" description="Low complexity" evidence="1">
    <location>
        <begin position="71"/>
        <end position="80"/>
    </location>
</feature>
<feature type="region of interest" description="Disordered" evidence="1">
    <location>
        <begin position="206"/>
        <end position="255"/>
    </location>
</feature>
<dbReference type="AlphaFoldDB" id="A0A0D9QL34"/>
<feature type="compositionally biased region" description="Polar residues" evidence="1">
    <location>
        <begin position="1081"/>
        <end position="1092"/>
    </location>
</feature>
<feature type="compositionally biased region" description="Basic and acidic residues" evidence="1">
    <location>
        <begin position="81"/>
        <end position="129"/>
    </location>
</feature>
<protein>
    <submittedName>
        <fullName evidence="2">Uncharacterized protein</fullName>
    </submittedName>
</protein>
<proteinExistence type="predicted"/>
<keyword evidence="3" id="KW-1185">Reference proteome</keyword>
<feature type="compositionally biased region" description="Basic and acidic residues" evidence="1">
    <location>
        <begin position="233"/>
        <end position="249"/>
    </location>
</feature>
<dbReference type="Proteomes" id="UP000054561">
    <property type="component" value="Unassembled WGS sequence"/>
</dbReference>
<evidence type="ECO:0000313" key="3">
    <source>
        <dbReference type="Proteomes" id="UP000054561"/>
    </source>
</evidence>
<dbReference type="OMA" id="KNTVNNH"/>